<feature type="transmembrane region" description="Helical" evidence="9">
    <location>
        <begin position="52"/>
        <end position="70"/>
    </location>
</feature>
<organism evidence="11 12">
    <name type="scientific">Paramicrobacterium chengjingii</name>
    <dbReference type="NCBI Taxonomy" id="2769067"/>
    <lineage>
        <taxon>Bacteria</taxon>
        <taxon>Bacillati</taxon>
        <taxon>Actinomycetota</taxon>
        <taxon>Actinomycetes</taxon>
        <taxon>Micrococcales</taxon>
        <taxon>Microbacteriaceae</taxon>
        <taxon>Paramicrobacterium</taxon>
    </lineage>
</organism>
<evidence type="ECO:0000256" key="6">
    <source>
        <dbReference type="ARBA" id="ARBA00022777"/>
    </source>
</evidence>
<keyword evidence="8" id="KW-0902">Two-component regulatory system</keyword>
<evidence type="ECO:0000313" key="11">
    <source>
        <dbReference type="EMBL" id="QPZ38800.1"/>
    </source>
</evidence>
<evidence type="ECO:0000256" key="8">
    <source>
        <dbReference type="ARBA" id="ARBA00023012"/>
    </source>
</evidence>
<dbReference type="EC" id="2.7.13.3" evidence="2"/>
<dbReference type="SUPFAM" id="SSF55874">
    <property type="entry name" value="ATPase domain of HSP90 chaperone/DNA topoisomerase II/histidine kinase"/>
    <property type="match status" value="1"/>
</dbReference>
<dbReference type="InterPro" id="IPR050482">
    <property type="entry name" value="Sensor_HK_TwoCompSys"/>
</dbReference>
<dbReference type="PROSITE" id="PS51257">
    <property type="entry name" value="PROKAR_LIPOPROTEIN"/>
    <property type="match status" value="1"/>
</dbReference>
<sequence>MATITRVASRAVTWARARPGLMHWGGTALFAAACTVLVVAGNVGVVVVDRELGRAVFAVPVAMAVLGNALRRRAPGVALVLSLMAVGFDLALGGSNALILYVMDGLYSASCYGRRGVRRATYGVAVAGVAMVTVGPMAQGLNAVVLGALQGIAIFGTPIWWGANVRQRNEIAELGDERLALERERGDDLRRIAELQRDEAVRDERSRMASELHDVVASRLSAIALNSAAGLTVPTTGDTDAAWRGIAERQRAVLETVRESSIGALHDMRSLITVLRAGDEPLAAASVDTSLAGLERLVRDAESASEISVSLSLPDSASYDAIGDPVRQAITRICGEIIANAVKHAPGSVLDLLIDIGGVVRIVARNTMPHAGADAAVPSAGIGIRVMRERAEAFGGELESSADDSGCWRVDARIPVQSSTTGATP</sequence>
<keyword evidence="6" id="KW-0418">Kinase</keyword>
<evidence type="ECO:0000256" key="7">
    <source>
        <dbReference type="ARBA" id="ARBA00022840"/>
    </source>
</evidence>
<keyword evidence="9" id="KW-0472">Membrane</keyword>
<accession>A0ABX6YJJ4</accession>
<evidence type="ECO:0000256" key="3">
    <source>
        <dbReference type="ARBA" id="ARBA00022553"/>
    </source>
</evidence>
<dbReference type="Gene3D" id="3.30.565.10">
    <property type="entry name" value="Histidine kinase-like ATPase, C-terminal domain"/>
    <property type="match status" value="1"/>
</dbReference>
<dbReference type="PANTHER" id="PTHR24421:SF10">
    <property type="entry name" value="NITRATE_NITRITE SENSOR PROTEIN NARQ"/>
    <property type="match status" value="1"/>
</dbReference>
<proteinExistence type="predicted"/>
<keyword evidence="3" id="KW-0597">Phosphoprotein</keyword>
<dbReference type="RefSeq" id="WP_166985500.1">
    <property type="nucleotide sequence ID" value="NZ_CP061169.1"/>
</dbReference>
<dbReference type="InterPro" id="IPR011712">
    <property type="entry name" value="Sig_transdc_His_kin_sub3_dim/P"/>
</dbReference>
<feature type="transmembrane region" description="Helical" evidence="9">
    <location>
        <begin position="21"/>
        <end position="40"/>
    </location>
</feature>
<gene>
    <name evidence="11" type="ORF">HCR76_01440</name>
</gene>
<evidence type="ECO:0000256" key="1">
    <source>
        <dbReference type="ARBA" id="ARBA00000085"/>
    </source>
</evidence>
<feature type="domain" description="Signal transduction histidine kinase subgroup 3 dimerisation and phosphoacceptor" evidence="10">
    <location>
        <begin position="204"/>
        <end position="279"/>
    </location>
</feature>
<keyword evidence="12" id="KW-1185">Reference proteome</keyword>
<keyword evidence="9" id="KW-0812">Transmembrane</keyword>
<evidence type="ECO:0000256" key="5">
    <source>
        <dbReference type="ARBA" id="ARBA00022741"/>
    </source>
</evidence>
<dbReference type="PANTHER" id="PTHR24421">
    <property type="entry name" value="NITRATE/NITRITE SENSOR PROTEIN NARX-RELATED"/>
    <property type="match status" value="1"/>
</dbReference>
<keyword evidence="7" id="KW-0067">ATP-binding</keyword>
<keyword evidence="9" id="KW-1133">Transmembrane helix</keyword>
<comment type="catalytic activity">
    <reaction evidence="1">
        <text>ATP + protein L-histidine = ADP + protein N-phospho-L-histidine.</text>
        <dbReference type="EC" id="2.7.13.3"/>
    </reaction>
</comment>
<keyword evidence="4" id="KW-0808">Transferase</keyword>
<dbReference type="Gene3D" id="1.20.5.1930">
    <property type="match status" value="1"/>
</dbReference>
<dbReference type="Pfam" id="PF07730">
    <property type="entry name" value="HisKA_3"/>
    <property type="match status" value="1"/>
</dbReference>
<evidence type="ECO:0000256" key="9">
    <source>
        <dbReference type="SAM" id="Phobius"/>
    </source>
</evidence>
<feature type="transmembrane region" description="Helical" evidence="9">
    <location>
        <begin position="144"/>
        <end position="163"/>
    </location>
</feature>
<evidence type="ECO:0000256" key="2">
    <source>
        <dbReference type="ARBA" id="ARBA00012438"/>
    </source>
</evidence>
<name>A0ABX6YJJ4_9MICO</name>
<dbReference type="Proteomes" id="UP000662814">
    <property type="component" value="Chromosome"/>
</dbReference>
<evidence type="ECO:0000259" key="10">
    <source>
        <dbReference type="Pfam" id="PF07730"/>
    </source>
</evidence>
<dbReference type="InterPro" id="IPR036890">
    <property type="entry name" value="HATPase_C_sf"/>
</dbReference>
<reference evidence="11 12" key="1">
    <citation type="submission" date="2020-12" db="EMBL/GenBank/DDBJ databases">
        <title>Microbacterium sp. HY060.</title>
        <authorList>
            <person name="Zhou J."/>
        </authorList>
    </citation>
    <scope>NUCLEOTIDE SEQUENCE [LARGE SCALE GENOMIC DNA]</scope>
    <source>
        <strain evidence="11 12">HY60</strain>
    </source>
</reference>
<protein>
    <recommendedName>
        <fullName evidence="2">histidine kinase</fullName>
        <ecNumber evidence="2">2.7.13.3</ecNumber>
    </recommendedName>
</protein>
<feature type="transmembrane region" description="Helical" evidence="9">
    <location>
        <begin position="77"/>
        <end position="100"/>
    </location>
</feature>
<dbReference type="EMBL" id="CP061169">
    <property type="protein sequence ID" value="QPZ38800.1"/>
    <property type="molecule type" value="Genomic_DNA"/>
</dbReference>
<evidence type="ECO:0000313" key="12">
    <source>
        <dbReference type="Proteomes" id="UP000662814"/>
    </source>
</evidence>
<evidence type="ECO:0000256" key="4">
    <source>
        <dbReference type="ARBA" id="ARBA00022679"/>
    </source>
</evidence>
<keyword evidence="5" id="KW-0547">Nucleotide-binding</keyword>